<dbReference type="InterPro" id="IPR005467">
    <property type="entry name" value="His_kinase_dom"/>
</dbReference>
<dbReference type="InterPro" id="IPR003661">
    <property type="entry name" value="HisK_dim/P_dom"/>
</dbReference>
<evidence type="ECO:0000256" key="2">
    <source>
        <dbReference type="ARBA" id="ARBA00012438"/>
    </source>
</evidence>
<evidence type="ECO:0000256" key="6">
    <source>
        <dbReference type="ARBA" id="ARBA00022777"/>
    </source>
</evidence>
<evidence type="ECO:0000256" key="5">
    <source>
        <dbReference type="ARBA" id="ARBA00022741"/>
    </source>
</evidence>
<dbReference type="Gene3D" id="1.10.287.130">
    <property type="match status" value="1"/>
</dbReference>
<dbReference type="OrthoDB" id="5287391at2"/>
<keyword evidence="8" id="KW-0902">Two-component regulatory system</keyword>
<dbReference type="PRINTS" id="PR00344">
    <property type="entry name" value="BCTRLSENSOR"/>
</dbReference>
<evidence type="ECO:0000256" key="8">
    <source>
        <dbReference type="ARBA" id="ARBA00023012"/>
    </source>
</evidence>
<dbReference type="CDD" id="cd00075">
    <property type="entry name" value="HATPase"/>
    <property type="match status" value="1"/>
</dbReference>
<protein>
    <recommendedName>
        <fullName evidence="2">histidine kinase</fullName>
        <ecNumber evidence="2">2.7.13.3</ecNumber>
    </recommendedName>
</protein>
<evidence type="ECO:0000256" key="7">
    <source>
        <dbReference type="ARBA" id="ARBA00022840"/>
    </source>
</evidence>
<dbReference type="Gene3D" id="3.30.565.10">
    <property type="entry name" value="Histidine kinase-like ATPase, C-terminal domain"/>
    <property type="match status" value="1"/>
</dbReference>
<reference evidence="11 12" key="1">
    <citation type="journal article" date="2013" name="ISME J.">
        <title>By their genes ye shall know them: genomic signatures of predatory bacteria.</title>
        <authorList>
            <person name="Pasternak Z."/>
            <person name="Pietrokovski S."/>
            <person name="Rotem O."/>
            <person name="Gophna U."/>
            <person name="Lurie-Weinberger M.N."/>
            <person name="Jurkevitch E."/>
        </authorList>
    </citation>
    <scope>NUCLEOTIDE SEQUENCE [LARGE SCALE GENOMIC DNA]</scope>
    <source>
        <strain evidence="11 12">JSS</strain>
    </source>
</reference>
<dbReference type="CDD" id="cd00082">
    <property type="entry name" value="HisKA"/>
    <property type="match status" value="1"/>
</dbReference>
<evidence type="ECO:0000256" key="9">
    <source>
        <dbReference type="SAM" id="MobiDB-lite"/>
    </source>
</evidence>
<dbReference type="EC" id="2.7.13.3" evidence="2"/>
<dbReference type="KEGG" id="bex:A11Q_2078"/>
<keyword evidence="5" id="KW-0547">Nucleotide-binding</keyword>
<organism evidence="11 12">
    <name type="scientific">Pseudobdellovibrio exovorus JSS</name>
    <dbReference type="NCBI Taxonomy" id="1184267"/>
    <lineage>
        <taxon>Bacteria</taxon>
        <taxon>Pseudomonadati</taxon>
        <taxon>Bdellovibrionota</taxon>
        <taxon>Bdellovibrionia</taxon>
        <taxon>Bdellovibrionales</taxon>
        <taxon>Pseudobdellovibrionaceae</taxon>
        <taxon>Pseudobdellovibrio</taxon>
    </lineage>
</organism>
<evidence type="ECO:0000256" key="1">
    <source>
        <dbReference type="ARBA" id="ARBA00000085"/>
    </source>
</evidence>
<dbReference type="SUPFAM" id="SSF47384">
    <property type="entry name" value="Homodimeric domain of signal transducing histidine kinase"/>
    <property type="match status" value="1"/>
</dbReference>
<keyword evidence="7" id="KW-0067">ATP-binding</keyword>
<dbReference type="Pfam" id="PF00512">
    <property type="entry name" value="HisKA"/>
    <property type="match status" value="1"/>
</dbReference>
<evidence type="ECO:0000256" key="3">
    <source>
        <dbReference type="ARBA" id="ARBA00022553"/>
    </source>
</evidence>
<dbReference type="InterPro" id="IPR036097">
    <property type="entry name" value="HisK_dim/P_sf"/>
</dbReference>
<dbReference type="SMART" id="SM00388">
    <property type="entry name" value="HisKA"/>
    <property type="match status" value="1"/>
</dbReference>
<dbReference type="SUPFAM" id="SSF55874">
    <property type="entry name" value="ATPase domain of HSP90 chaperone/DNA topoisomerase II/histidine kinase"/>
    <property type="match status" value="1"/>
</dbReference>
<evidence type="ECO:0000256" key="4">
    <source>
        <dbReference type="ARBA" id="ARBA00022679"/>
    </source>
</evidence>
<dbReference type="PATRIC" id="fig|1184267.3.peg.2103"/>
<evidence type="ECO:0000259" key="10">
    <source>
        <dbReference type="PROSITE" id="PS50109"/>
    </source>
</evidence>
<accession>M4VSV9</accession>
<keyword evidence="4" id="KW-0808">Transferase</keyword>
<dbReference type="eggNOG" id="COG4191">
    <property type="taxonomic scope" value="Bacteria"/>
</dbReference>
<dbReference type="HOGENOM" id="CLU_438484_0_0_7"/>
<keyword evidence="3" id="KW-0597">Phosphoprotein</keyword>
<dbReference type="Pfam" id="PF02518">
    <property type="entry name" value="HATPase_c"/>
    <property type="match status" value="1"/>
</dbReference>
<dbReference type="STRING" id="1184267.A11Q_2078"/>
<dbReference type="InterPro" id="IPR004358">
    <property type="entry name" value="Sig_transdc_His_kin-like_C"/>
</dbReference>
<comment type="catalytic activity">
    <reaction evidence="1">
        <text>ATP + protein L-histidine = ADP + protein N-phospho-L-histidine.</text>
        <dbReference type="EC" id="2.7.13.3"/>
    </reaction>
</comment>
<sequence>MLVQVQPQYQNHVKTILSNIAGLNSFFELNASSTEGAIFIGDLDYLEGFSFEPSQIRVLVSADKNVQVDRLQNIAEVSRLYVIEPEDGQLEDILLTIKSKTEKKSQISQVKSEIQKKRKELEELNSQLSNENEKKIQSLEKSHVEESEKNRNEKSLLHFLDFIQSESVSYDFLEKLFRFIWKDLKKMGRVHLIGLGMTTQSGKSKILFFDGSSESTTLAPYLDFKSEKISNQLASVWGRPVGKVAAWQLPEISRESFVFIETVDQQTNWQRIKDYFAERLAITSMYIDRWMIEKETEVVVDRWKNTFKSFPGFTHVVDEDFRIYQANYPFEEKSYCYKLLAGRETPCESCPIIKNKNTTLVLKNELTMKTYFSQFRFQHKKFFFVIYEDITKMNLLHMQIIQTEKMSTLGRLGNHLAHELNNPLTGVKSYVQTLLEDKAVVESLPNTATSDLNEILKATVRCQKIIKNFIDFSQKKEPSLEEVSFDEILQNTIVLLKTALRSHRLFIDLKDDRVRANAHDLQQVLFNLIKNSCQAMKDAGTIKVYSEVEGDKILFHVEDSGDGFDEAILKNIFQPFMTTKAQGEGTGLGLYLSKKLMNNMGADLRVSSAKEKGAKISLVFDKL</sequence>
<dbReference type="PROSITE" id="PS50109">
    <property type="entry name" value="HIS_KIN"/>
    <property type="match status" value="1"/>
</dbReference>
<dbReference type="GO" id="GO:0005524">
    <property type="term" value="F:ATP binding"/>
    <property type="evidence" value="ECO:0007669"/>
    <property type="project" value="UniProtKB-KW"/>
</dbReference>
<feature type="compositionally biased region" description="Basic and acidic residues" evidence="9">
    <location>
        <begin position="131"/>
        <end position="147"/>
    </location>
</feature>
<keyword evidence="12" id="KW-1185">Reference proteome</keyword>
<dbReference type="EMBL" id="CP003537">
    <property type="protein sequence ID" value="AGH96294.1"/>
    <property type="molecule type" value="Genomic_DNA"/>
</dbReference>
<dbReference type="PANTHER" id="PTHR43065:SF10">
    <property type="entry name" value="PEROXIDE STRESS-ACTIVATED HISTIDINE KINASE MAK3"/>
    <property type="match status" value="1"/>
</dbReference>
<dbReference type="SMART" id="SM00387">
    <property type="entry name" value="HATPase_c"/>
    <property type="match status" value="1"/>
</dbReference>
<dbReference type="RefSeq" id="WP_015470784.1">
    <property type="nucleotide sequence ID" value="NC_020813.1"/>
</dbReference>
<dbReference type="InterPro" id="IPR003594">
    <property type="entry name" value="HATPase_dom"/>
</dbReference>
<keyword evidence="6 11" id="KW-0418">Kinase</keyword>
<dbReference type="AlphaFoldDB" id="M4VSV9"/>
<dbReference type="InterPro" id="IPR036890">
    <property type="entry name" value="HATPase_C_sf"/>
</dbReference>
<feature type="domain" description="Histidine kinase" evidence="10">
    <location>
        <begin position="415"/>
        <end position="623"/>
    </location>
</feature>
<dbReference type="PANTHER" id="PTHR43065">
    <property type="entry name" value="SENSOR HISTIDINE KINASE"/>
    <property type="match status" value="1"/>
</dbReference>
<evidence type="ECO:0000313" key="12">
    <source>
        <dbReference type="Proteomes" id="UP000012040"/>
    </source>
</evidence>
<feature type="region of interest" description="Disordered" evidence="9">
    <location>
        <begin position="123"/>
        <end position="147"/>
    </location>
</feature>
<name>M4VSV9_9BACT</name>
<evidence type="ECO:0000313" key="11">
    <source>
        <dbReference type="EMBL" id="AGH96294.1"/>
    </source>
</evidence>
<dbReference type="Proteomes" id="UP000012040">
    <property type="component" value="Chromosome"/>
</dbReference>
<proteinExistence type="predicted"/>
<dbReference type="GO" id="GO:0000155">
    <property type="term" value="F:phosphorelay sensor kinase activity"/>
    <property type="evidence" value="ECO:0007669"/>
    <property type="project" value="InterPro"/>
</dbReference>
<gene>
    <name evidence="11" type="ORF">A11Q_2078</name>
</gene>